<organism evidence="3 4">
    <name type="scientific">Tetradesmus obliquus</name>
    <name type="common">Green alga</name>
    <name type="synonym">Acutodesmus obliquus</name>
    <dbReference type="NCBI Taxonomy" id="3088"/>
    <lineage>
        <taxon>Eukaryota</taxon>
        <taxon>Viridiplantae</taxon>
        <taxon>Chlorophyta</taxon>
        <taxon>core chlorophytes</taxon>
        <taxon>Chlorophyceae</taxon>
        <taxon>CS clade</taxon>
        <taxon>Sphaeropleales</taxon>
        <taxon>Scenedesmaceae</taxon>
        <taxon>Tetradesmus</taxon>
    </lineage>
</organism>
<gene>
    <name evidence="3" type="ORF">OEZ85_011053</name>
</gene>
<feature type="region of interest" description="Disordered" evidence="1">
    <location>
        <begin position="266"/>
        <end position="289"/>
    </location>
</feature>
<evidence type="ECO:0000313" key="3">
    <source>
        <dbReference type="EMBL" id="WIA10887.1"/>
    </source>
</evidence>
<proteinExistence type="predicted"/>
<evidence type="ECO:0000256" key="1">
    <source>
        <dbReference type="SAM" id="MobiDB-lite"/>
    </source>
</evidence>
<sequence length="525" mass="57335">MQQFTPTLARIAQVELLKYMDAFKLQGGRKPPHGEVTHTLLTAPFGKYSLPQHKLHDFTNRFGYVVVQGLGPGFVEIKPAGAFRLFVDLDLKLELGGALARGDKCKLVACVHRAAISMFGASFAWVASCAPYNKQGATKQGLHIVWPDLFVGSGEAAAFREACIAALDAEFSSRQLGTGTWQDVIDGSVYRPGTGLRMIGAAKHEPGATVYLPDCRLDAGGALVEEVSTDDRFSNLPFWLSNSSLRVQQQQRSGGAEARGVFLIQPKPSSLQKQQRRGGGKPSADSGGGGLVLLPHQCPELLAAVRAVINDPKAHELKTAAIRRVNLYPPDSGTSAGPRACIVLNSKRCLNLKGRACHTSNHTYLLVQGDAVCQRCHSERKDNTLYGKCSDFNLDISRNPSYYMDPLQQQSCRHSSEAGLHQMAHGGIHLYTGLIHKYLAKFFALYQKSFVRGEFEASHHAAMVKCMRKAEKYMHELEFRRGNDLQASLEHAAALQGMLRALQAYLGDAAARNRLPYVAPPCGPP</sequence>
<evidence type="ECO:0000313" key="4">
    <source>
        <dbReference type="Proteomes" id="UP001244341"/>
    </source>
</evidence>
<dbReference type="Pfam" id="PF23162">
    <property type="entry name" value="AEP_C962R"/>
    <property type="match status" value="1"/>
</dbReference>
<dbReference type="InterPro" id="IPR056443">
    <property type="entry name" value="AEP_C962R"/>
</dbReference>
<keyword evidence="4" id="KW-1185">Reference proteome</keyword>
<evidence type="ECO:0000259" key="2">
    <source>
        <dbReference type="Pfam" id="PF23162"/>
    </source>
</evidence>
<reference evidence="3 4" key="1">
    <citation type="submission" date="2023-05" db="EMBL/GenBank/DDBJ databases">
        <title>A 100% complete, gapless, phased diploid assembly of the Scenedesmus obliquus UTEX 3031 genome.</title>
        <authorList>
            <person name="Biondi T.C."/>
            <person name="Hanschen E.R."/>
            <person name="Kwon T."/>
            <person name="Eng W."/>
            <person name="Kruse C.P.S."/>
            <person name="Koehler S.I."/>
            <person name="Kunde Y."/>
            <person name="Gleasner C.D."/>
            <person name="You Mak K.T."/>
            <person name="Polle J."/>
            <person name="Hovde B.T."/>
            <person name="Starkenburg S.R."/>
        </authorList>
    </citation>
    <scope>NUCLEOTIDE SEQUENCE [LARGE SCALE GENOMIC DNA]</scope>
    <source>
        <strain evidence="3 4">DOE0152z</strain>
    </source>
</reference>
<name>A0ABY8TPG2_TETOB</name>
<dbReference type="Proteomes" id="UP001244341">
    <property type="component" value="Chromosome 2b"/>
</dbReference>
<dbReference type="EMBL" id="CP126209">
    <property type="protein sequence ID" value="WIA10887.1"/>
    <property type="molecule type" value="Genomic_DNA"/>
</dbReference>
<protein>
    <recommendedName>
        <fullName evidence="2">C962R-like N-terminal AEP domain-containing protein</fullName>
    </recommendedName>
</protein>
<feature type="domain" description="C962R-like N-terminal AEP" evidence="2">
    <location>
        <begin position="37"/>
        <end position="211"/>
    </location>
</feature>
<accession>A0ABY8TPG2</accession>